<evidence type="ECO:0000313" key="1">
    <source>
        <dbReference type="EMBL" id="AII11475.1"/>
    </source>
</evidence>
<accession>A0A076EZU2</accession>
<reference evidence="1 2" key="1">
    <citation type="submission" date="2014-07" db="EMBL/GenBank/DDBJ databases">
        <title>Genome Sequence of Rhodococcus opacus Strain R7, a Biodegrader of Mono- and Polycyclic Aromatic Hydrocarbons.</title>
        <authorList>
            <person name="Di Gennaro P."/>
            <person name="Zampolli J."/>
            <person name="Presti I."/>
            <person name="Cappelletti M."/>
            <person name="D'Ursi P."/>
            <person name="Orro A."/>
            <person name="Mezzelani A."/>
            <person name="Milanesi L."/>
        </authorList>
    </citation>
    <scope>NUCLEOTIDE SEQUENCE [LARGE SCALE GENOMIC DNA]</scope>
    <source>
        <strain evidence="1 2">R7</strain>
        <plasmid evidence="1">pPDG4</plasmid>
    </source>
</reference>
<evidence type="ECO:0000313" key="2">
    <source>
        <dbReference type="Proteomes" id="UP000028488"/>
    </source>
</evidence>
<gene>
    <name evidence="1" type="ORF">EP51_46780</name>
</gene>
<organism evidence="1 2">
    <name type="scientific">Rhodococcus opacus</name>
    <name type="common">Nocardia opaca</name>
    <dbReference type="NCBI Taxonomy" id="37919"/>
    <lineage>
        <taxon>Bacteria</taxon>
        <taxon>Bacillati</taxon>
        <taxon>Actinomycetota</taxon>
        <taxon>Actinomycetes</taxon>
        <taxon>Mycobacteriales</taxon>
        <taxon>Nocardiaceae</taxon>
        <taxon>Rhodococcus</taxon>
    </lineage>
</organism>
<sequence length="67" mass="7409">MGKRAVEEHLVDHDRVDVGPHRIPHTRSAAAYRLRTRIDLDPISIPDAARGLAEQGIRIRGCITTTG</sequence>
<dbReference type="EMBL" id="CP008951">
    <property type="protein sequence ID" value="AII11475.1"/>
    <property type="molecule type" value="Genomic_DNA"/>
</dbReference>
<protein>
    <submittedName>
        <fullName evidence="1">Uncharacterized protein</fullName>
    </submittedName>
</protein>
<dbReference type="AlphaFoldDB" id="A0A076EZU2"/>
<dbReference type="Proteomes" id="UP000028488">
    <property type="component" value="Plasmid pPDG4"/>
</dbReference>
<keyword evidence="1" id="KW-0614">Plasmid</keyword>
<proteinExistence type="predicted"/>
<name>A0A076EZU2_RHOOP</name>
<geneLocation type="plasmid" evidence="1 2">
    <name>pPDG4</name>
</geneLocation>